<keyword evidence="2" id="KW-0732">Signal</keyword>
<dbReference type="Proteomes" id="UP000199340">
    <property type="component" value="Unassembled WGS sequence"/>
</dbReference>
<proteinExistence type="predicted"/>
<gene>
    <name evidence="3" type="ORF">SAMN05421850_101145</name>
</gene>
<feature type="signal peptide" evidence="2">
    <location>
        <begin position="1"/>
        <end position="21"/>
    </location>
</feature>
<protein>
    <recommendedName>
        <fullName evidence="5">Lipoprotein-attachment site-containing protein</fullName>
    </recommendedName>
</protein>
<feature type="region of interest" description="Disordered" evidence="1">
    <location>
        <begin position="19"/>
        <end position="46"/>
    </location>
</feature>
<evidence type="ECO:0000256" key="1">
    <source>
        <dbReference type="SAM" id="MobiDB-lite"/>
    </source>
</evidence>
<sequence length="46" mass="5021">MMKLKMTAVLMITLTALSACGRPDPEPTPQPVMPEPVYDKYGNQVG</sequence>
<dbReference type="EMBL" id="FNEB01000001">
    <property type="protein sequence ID" value="SDH95359.1"/>
    <property type="molecule type" value="Genomic_DNA"/>
</dbReference>
<evidence type="ECO:0000313" key="4">
    <source>
        <dbReference type="Proteomes" id="UP000199340"/>
    </source>
</evidence>
<dbReference type="AlphaFoldDB" id="A0A1G8GLU5"/>
<dbReference type="RefSeq" id="WP_175491360.1">
    <property type="nucleotide sequence ID" value="NZ_FNEB01000001.1"/>
</dbReference>
<evidence type="ECO:0008006" key="5">
    <source>
        <dbReference type="Google" id="ProtNLM"/>
    </source>
</evidence>
<organism evidence="3 4">
    <name type="scientific">Lutimaribacter saemankumensis</name>
    <dbReference type="NCBI Taxonomy" id="490829"/>
    <lineage>
        <taxon>Bacteria</taxon>
        <taxon>Pseudomonadati</taxon>
        <taxon>Pseudomonadota</taxon>
        <taxon>Alphaproteobacteria</taxon>
        <taxon>Rhodobacterales</taxon>
        <taxon>Roseobacteraceae</taxon>
        <taxon>Lutimaribacter</taxon>
    </lineage>
</organism>
<dbReference type="STRING" id="490829.SAMN05421850_101145"/>
<name>A0A1G8GLU5_9RHOB</name>
<feature type="chain" id="PRO_5011551971" description="Lipoprotein-attachment site-containing protein" evidence="2">
    <location>
        <begin position="22"/>
        <end position="46"/>
    </location>
</feature>
<evidence type="ECO:0000313" key="3">
    <source>
        <dbReference type="EMBL" id="SDH95359.1"/>
    </source>
</evidence>
<keyword evidence="4" id="KW-1185">Reference proteome</keyword>
<accession>A0A1G8GLU5</accession>
<reference evidence="3 4" key="1">
    <citation type="submission" date="2016-10" db="EMBL/GenBank/DDBJ databases">
        <authorList>
            <person name="de Groot N.N."/>
        </authorList>
    </citation>
    <scope>NUCLEOTIDE SEQUENCE [LARGE SCALE GENOMIC DNA]</scope>
    <source>
        <strain evidence="3 4">DSM 28010</strain>
    </source>
</reference>
<evidence type="ECO:0000256" key="2">
    <source>
        <dbReference type="SAM" id="SignalP"/>
    </source>
</evidence>
<dbReference type="PROSITE" id="PS51257">
    <property type="entry name" value="PROKAR_LIPOPROTEIN"/>
    <property type="match status" value="1"/>
</dbReference>